<keyword evidence="6" id="KW-1185">Reference proteome</keyword>
<dbReference type="GO" id="GO:0009254">
    <property type="term" value="P:peptidoglycan turnover"/>
    <property type="evidence" value="ECO:0007669"/>
    <property type="project" value="TreeGrafter"/>
</dbReference>
<dbReference type="InterPro" id="IPR036962">
    <property type="entry name" value="Glyco_hydro_3_N_sf"/>
</dbReference>
<dbReference type="GO" id="GO:0005975">
    <property type="term" value="P:carbohydrate metabolic process"/>
    <property type="evidence" value="ECO:0007669"/>
    <property type="project" value="InterPro"/>
</dbReference>
<dbReference type="Gene3D" id="3.20.20.300">
    <property type="entry name" value="Glycoside hydrolase, family 3, N-terminal domain"/>
    <property type="match status" value="1"/>
</dbReference>
<comment type="similarity">
    <text evidence="1">Belongs to the glycosyl hydrolase 3 family.</text>
</comment>
<sequence>MGARRDLTLREKIGQLIVTGFPGPVPGEELRSLIADYGIGNVILFSHNVENAAQLKALCDGLRREIGERTGYPPLIAIDQEGGRVTRLPADATNVPGAMAIASTGRPEHAYAAGRLTARELRALGINFNLAPVLDINNNKRNPVINVRSYGDTAETVERYGLHMLRGLREEGVLASVKHFPGHGDTAVDSHLGLPAIGKTLEQLRELELKPFAAAFAQGAEAVMTAHILFPEIEPERVPATMSRTIVTELLKKELGFGGLVVSDCLEMDAIRKFYGTAEGAVGALKAGVHLLFVSHTPRLVREAVERIEQAVLGGELPMAVVDEAVEKVLYYKKKYGENGAGEAGEEEAEAGIGDSGAGSSAARLAVLSAASMGASSAASDSDSASGLAVVGCEAHRRTAEAISLESVCLVGGKLEPLAKGAGDTLFVGCSPYRADQASSGAGGAFSFPAAMGEAFGAAHRVTGIDPDEEEIRQIAEQAQGYVRVVVGLANGRDYPGQLKLLERLRADGRRVTAVALGKPYDLEGLGEDVCALAAFEYTPLALRSLARILSGETVPVGKLSLSL</sequence>
<dbReference type="Pfam" id="PF00933">
    <property type="entry name" value="Glyco_hydro_3"/>
    <property type="match status" value="1"/>
</dbReference>
<dbReference type="InterPro" id="IPR036881">
    <property type="entry name" value="Glyco_hydro_3_C_sf"/>
</dbReference>
<evidence type="ECO:0000313" key="5">
    <source>
        <dbReference type="EMBL" id="MBB6694640.1"/>
    </source>
</evidence>
<dbReference type="RefSeq" id="WP_185138605.1">
    <property type="nucleotide sequence ID" value="NZ_JACJVR010000098.1"/>
</dbReference>
<dbReference type="Proteomes" id="UP000553776">
    <property type="component" value="Unassembled WGS sequence"/>
</dbReference>
<dbReference type="InterPro" id="IPR017853">
    <property type="entry name" value="GH"/>
</dbReference>
<proteinExistence type="inferred from homology"/>
<dbReference type="GO" id="GO:0004553">
    <property type="term" value="F:hydrolase activity, hydrolyzing O-glycosyl compounds"/>
    <property type="evidence" value="ECO:0007669"/>
    <property type="project" value="InterPro"/>
</dbReference>
<evidence type="ECO:0000259" key="4">
    <source>
        <dbReference type="Pfam" id="PF00933"/>
    </source>
</evidence>
<feature type="domain" description="Glycoside hydrolase family 3 N-terminal" evidence="4">
    <location>
        <begin position="8"/>
        <end position="330"/>
    </location>
</feature>
<accession>A0A841U9M7</accession>
<keyword evidence="3" id="KW-0326">Glycosidase</keyword>
<gene>
    <name evidence="5" type="ORF">H7B90_24895</name>
</gene>
<dbReference type="InterPro" id="IPR001764">
    <property type="entry name" value="Glyco_hydro_3_N"/>
</dbReference>
<evidence type="ECO:0000313" key="6">
    <source>
        <dbReference type="Proteomes" id="UP000553776"/>
    </source>
</evidence>
<reference evidence="5 6" key="1">
    <citation type="submission" date="2020-08" db="EMBL/GenBank/DDBJ databases">
        <title>Cohnella phylogeny.</title>
        <authorList>
            <person name="Dunlap C."/>
        </authorList>
    </citation>
    <scope>NUCLEOTIDE SEQUENCE [LARGE SCALE GENOMIC DNA]</scope>
    <source>
        <strain evidence="5 6">DSM 25239</strain>
    </source>
</reference>
<dbReference type="PRINTS" id="PR00133">
    <property type="entry name" value="GLHYDRLASE3"/>
</dbReference>
<evidence type="ECO:0000256" key="2">
    <source>
        <dbReference type="ARBA" id="ARBA00022801"/>
    </source>
</evidence>
<evidence type="ECO:0000256" key="1">
    <source>
        <dbReference type="ARBA" id="ARBA00005336"/>
    </source>
</evidence>
<keyword evidence="2 5" id="KW-0378">Hydrolase</keyword>
<dbReference type="InterPro" id="IPR050226">
    <property type="entry name" value="NagZ_Beta-hexosaminidase"/>
</dbReference>
<dbReference type="PANTHER" id="PTHR30480:SF16">
    <property type="entry name" value="GLYCOSIDE HYDROLASE FAMILY 3 DOMAIN PROTEIN"/>
    <property type="match status" value="1"/>
</dbReference>
<protein>
    <submittedName>
        <fullName evidence="5">Glycoside hydrolase family 3</fullName>
    </submittedName>
</protein>
<dbReference type="Gene3D" id="3.40.50.1700">
    <property type="entry name" value="Glycoside hydrolase family 3 C-terminal domain"/>
    <property type="match status" value="1"/>
</dbReference>
<comment type="caution">
    <text evidence="5">The sequence shown here is derived from an EMBL/GenBank/DDBJ whole genome shotgun (WGS) entry which is preliminary data.</text>
</comment>
<dbReference type="PANTHER" id="PTHR30480">
    <property type="entry name" value="BETA-HEXOSAMINIDASE-RELATED"/>
    <property type="match status" value="1"/>
</dbReference>
<organism evidence="5 6">
    <name type="scientific">Cohnella xylanilytica</name>
    <dbReference type="NCBI Taxonomy" id="557555"/>
    <lineage>
        <taxon>Bacteria</taxon>
        <taxon>Bacillati</taxon>
        <taxon>Bacillota</taxon>
        <taxon>Bacilli</taxon>
        <taxon>Bacillales</taxon>
        <taxon>Paenibacillaceae</taxon>
        <taxon>Cohnella</taxon>
    </lineage>
</organism>
<dbReference type="SUPFAM" id="SSF51445">
    <property type="entry name" value="(Trans)glycosidases"/>
    <property type="match status" value="1"/>
</dbReference>
<name>A0A841U9M7_9BACL</name>
<dbReference type="AlphaFoldDB" id="A0A841U9M7"/>
<dbReference type="EMBL" id="JACJVR010000098">
    <property type="protein sequence ID" value="MBB6694640.1"/>
    <property type="molecule type" value="Genomic_DNA"/>
</dbReference>
<evidence type="ECO:0000256" key="3">
    <source>
        <dbReference type="ARBA" id="ARBA00023295"/>
    </source>
</evidence>